<evidence type="ECO:0000313" key="2">
    <source>
        <dbReference type="EMBL" id="KFX51176.1"/>
    </source>
</evidence>
<feature type="compositionally biased region" description="Basic and acidic residues" evidence="1">
    <location>
        <begin position="133"/>
        <end position="144"/>
    </location>
</feature>
<organism evidence="2">
    <name type="scientific">Talaromyces marneffei PM1</name>
    <dbReference type="NCBI Taxonomy" id="1077442"/>
    <lineage>
        <taxon>Eukaryota</taxon>
        <taxon>Fungi</taxon>
        <taxon>Dikarya</taxon>
        <taxon>Ascomycota</taxon>
        <taxon>Pezizomycotina</taxon>
        <taxon>Eurotiomycetes</taxon>
        <taxon>Eurotiomycetidae</taxon>
        <taxon>Eurotiales</taxon>
        <taxon>Trichocomaceae</taxon>
        <taxon>Talaromyces</taxon>
        <taxon>Talaromyces sect. Talaromyces</taxon>
    </lineage>
</organism>
<dbReference type="AlphaFoldDB" id="A0A093VX08"/>
<feature type="region of interest" description="Disordered" evidence="1">
    <location>
        <begin position="67"/>
        <end position="86"/>
    </location>
</feature>
<sequence>MTVSQVTKYHIHPVTKLPTRRTEIKSEDGTGQKLYYYDPVCDFCKAKKIACHHRDIYDEFGRLVKRGETPPKLDGPKPASGQAKKAALKIQIKTFGNGSEKSSETSTASQRPRRANAGKRMLDDVSIESATENDSKRQKTEQKKPGRKPRRSTPISIEDTEAEPLSASSPATEPSVTPLVTQQLRGGNLDNSMDLAWYRGMTSLLEKRINDTTQKWKVLKQTIDQAEEQWEEVQQSMQSTKNFMNEWTSRFARSDAFTL</sequence>
<evidence type="ECO:0000256" key="1">
    <source>
        <dbReference type="SAM" id="MobiDB-lite"/>
    </source>
</evidence>
<dbReference type="EMBL" id="JPOX01000005">
    <property type="protein sequence ID" value="KFX51176.1"/>
    <property type="molecule type" value="Genomic_DNA"/>
</dbReference>
<feature type="compositionally biased region" description="Polar residues" evidence="1">
    <location>
        <begin position="94"/>
        <end position="110"/>
    </location>
</feature>
<feature type="region of interest" description="Disordered" evidence="1">
    <location>
        <begin position="94"/>
        <end position="178"/>
    </location>
</feature>
<name>A0A093VX08_TALMA</name>
<dbReference type="HOGENOM" id="CLU_1074324_0_0_1"/>
<gene>
    <name evidence="2" type="ORF">GQ26_0050470</name>
</gene>
<feature type="compositionally biased region" description="Polar residues" evidence="1">
    <location>
        <begin position="166"/>
        <end position="178"/>
    </location>
</feature>
<comment type="caution">
    <text evidence="2">The sequence shown here is derived from an EMBL/GenBank/DDBJ whole genome shotgun (WGS) entry which is preliminary data.</text>
</comment>
<proteinExistence type="predicted"/>
<reference evidence="2" key="1">
    <citation type="journal article" date="2014" name="PLoS Genet.">
        <title>Signature Gene Expression Reveals Novel Clues to the Molecular Mechanisms of Dimorphic Transition in Penicillium marneffei.</title>
        <authorList>
            <person name="Yang E."/>
            <person name="Wang G."/>
            <person name="Cai J."/>
            <person name="Woo P.C."/>
            <person name="Lau S.K."/>
            <person name="Yuen K.-Y."/>
            <person name="Chow W.-N."/>
            <person name="Lin X."/>
        </authorList>
    </citation>
    <scope>NUCLEOTIDE SEQUENCE [LARGE SCALE GENOMIC DNA]</scope>
    <source>
        <strain evidence="2">PM1</strain>
    </source>
</reference>
<protein>
    <submittedName>
        <fullName evidence="2">Uncharacterized protein</fullName>
    </submittedName>
</protein>
<accession>A0A093VX08</accession>